<dbReference type="GO" id="GO:0019706">
    <property type="term" value="F:protein-cysteine S-palmitoyltransferase activity"/>
    <property type="evidence" value="ECO:0007669"/>
    <property type="project" value="UniProtKB-EC"/>
</dbReference>
<evidence type="ECO:0000256" key="8">
    <source>
        <dbReference type="ARBA" id="ARBA00023136"/>
    </source>
</evidence>
<name>A0A4W5M685_9TELE</name>
<sequence>MPTSGDERIKASAFIPVSTAAVLVVGSTTLFFVFTCPWLAVTVSIYVPPCSAILFFLVLANFTMATFMDAGILPMANEDEEKDDDLRAPLYKNVDVKGVQVRLKWCASCHFYRPPRCSHCSVCDHCVEDFDHHCPWVNNCIGRRNYRYFFLFLLSLTMHMVSVFSGGLLYILHHQEDLWKLHCTVTLVVVSVSGLFFIPVLGLTGFHLYLVSRGRTTNEQVTGKFQGGVNPFTLGCCGNLEYLICSPISPKYTARPIKKSTVHIMPPFLRPETDRQIPIIKVRHNGVQRHDLQSKVSLSTPRSPIHTHTQHQQQGGSSRGHYLSSEPILARVDQQLAFQSGPMSAPHQLNSLTLNSRFLTHKHAYRHGNKLPALHSEGLIPHQASPGVFPLHNPLSSRSSLSYGNLVNPGDPNYLPQRGGPPLHYHPHFLTLGPDGSVLQGSPSHAYSPVFVGVSRQSPQTRDTLPRDPSLRDLTPQALISRDLTPQALIHRDLSPQTLIHQEASPVLYDNLSKSIMASIQERWEMEAKDRILRMQARSQALYGCPDMGVYDIPSRRSLPADSMRPPGSRAPTPPSYGSREFMMSTGILGYGGTRSPLSSASSSSLTRAPRTYRSPLQRSSSLQSKGRSPSPSYLPPDRQAQPSPSSSTLPQTLPSSSAPYVPPQCPSLMEGKDSAPLAFSK</sequence>
<feature type="transmembrane region" description="Helical" evidence="14">
    <location>
        <begin position="12"/>
        <end position="40"/>
    </location>
</feature>
<keyword evidence="11 14" id="KW-0012">Acyltransferase</keyword>
<keyword evidence="8 14" id="KW-0472">Membrane</keyword>
<dbReference type="PANTHER" id="PTHR12349:SF1">
    <property type="entry name" value="PALMITOYLTRANSFERASE ZDHHC8"/>
    <property type="match status" value="1"/>
</dbReference>
<dbReference type="Proteomes" id="UP000314982">
    <property type="component" value="Unassembled WGS sequence"/>
</dbReference>
<reference evidence="18" key="1">
    <citation type="submission" date="2018-06" db="EMBL/GenBank/DDBJ databases">
        <title>Genome assembly of Danube salmon.</title>
        <authorList>
            <person name="Macqueen D.J."/>
            <person name="Gundappa M.K."/>
        </authorList>
    </citation>
    <scope>NUCLEOTIDE SEQUENCE [LARGE SCALE GENOMIC DNA]</scope>
</reference>
<evidence type="ECO:0000256" key="10">
    <source>
        <dbReference type="ARBA" id="ARBA00023288"/>
    </source>
</evidence>
<evidence type="ECO:0000256" key="15">
    <source>
        <dbReference type="SAM" id="MobiDB-lite"/>
    </source>
</evidence>
<evidence type="ECO:0000313" key="17">
    <source>
        <dbReference type="Ensembl" id="ENSHHUP00000032825.1"/>
    </source>
</evidence>
<evidence type="ECO:0000256" key="1">
    <source>
        <dbReference type="ARBA" id="ARBA00004225"/>
    </source>
</evidence>
<organism evidence="17 18">
    <name type="scientific">Hucho hucho</name>
    <name type="common">huchen</name>
    <dbReference type="NCBI Taxonomy" id="62062"/>
    <lineage>
        <taxon>Eukaryota</taxon>
        <taxon>Metazoa</taxon>
        <taxon>Chordata</taxon>
        <taxon>Craniata</taxon>
        <taxon>Vertebrata</taxon>
        <taxon>Euteleostomi</taxon>
        <taxon>Actinopterygii</taxon>
        <taxon>Neopterygii</taxon>
        <taxon>Teleostei</taxon>
        <taxon>Protacanthopterygii</taxon>
        <taxon>Salmoniformes</taxon>
        <taxon>Salmonidae</taxon>
        <taxon>Salmoninae</taxon>
        <taxon>Hucho</taxon>
    </lineage>
</organism>
<keyword evidence="7" id="KW-0496">Mitochondrion</keyword>
<dbReference type="GeneTree" id="ENSGT00940000158044"/>
<feature type="transmembrane region" description="Helical" evidence="14">
    <location>
        <begin position="46"/>
        <end position="67"/>
    </location>
</feature>
<keyword evidence="10" id="KW-0449">Lipoprotein</keyword>
<reference evidence="17" key="2">
    <citation type="submission" date="2025-08" db="UniProtKB">
        <authorList>
            <consortium name="Ensembl"/>
        </authorList>
    </citation>
    <scope>IDENTIFICATION</scope>
</reference>
<comment type="similarity">
    <text evidence="12">Belongs to the DHHC palmitoyltransferase family. ERF2/ZDHHC9 subfamily.</text>
</comment>
<accession>A0A4W5M685</accession>
<evidence type="ECO:0000256" key="11">
    <source>
        <dbReference type="ARBA" id="ARBA00023315"/>
    </source>
</evidence>
<evidence type="ECO:0000259" key="16">
    <source>
        <dbReference type="Pfam" id="PF01529"/>
    </source>
</evidence>
<keyword evidence="9" id="KW-0564">Palmitate</keyword>
<dbReference type="InterPro" id="IPR001594">
    <property type="entry name" value="Palmitoyltrfase_DHHC"/>
</dbReference>
<dbReference type="Ensembl" id="ENSHHUT00000034163.1">
    <property type="protein sequence ID" value="ENSHHUP00000032825.1"/>
    <property type="gene ID" value="ENSHHUG00000020776.1"/>
</dbReference>
<feature type="compositionally biased region" description="Low complexity" evidence="15">
    <location>
        <begin position="641"/>
        <end position="660"/>
    </location>
</feature>
<dbReference type="PROSITE" id="PS50216">
    <property type="entry name" value="DHHC"/>
    <property type="match status" value="1"/>
</dbReference>
<comment type="catalytic activity">
    <reaction evidence="13">
        <text>L-cysteinyl-[protein] + hexadecanoyl-CoA = S-hexadecanoyl-L-cysteinyl-[protein] + CoA</text>
        <dbReference type="Rhea" id="RHEA:36683"/>
        <dbReference type="Rhea" id="RHEA-COMP:10131"/>
        <dbReference type="Rhea" id="RHEA-COMP:11032"/>
        <dbReference type="ChEBI" id="CHEBI:29950"/>
        <dbReference type="ChEBI" id="CHEBI:57287"/>
        <dbReference type="ChEBI" id="CHEBI:57379"/>
        <dbReference type="ChEBI" id="CHEBI:74151"/>
        <dbReference type="EC" id="2.3.1.225"/>
    </reaction>
    <physiologicalReaction direction="left-to-right" evidence="13">
        <dbReference type="Rhea" id="RHEA:36684"/>
    </physiologicalReaction>
</comment>
<feature type="compositionally biased region" description="Low complexity" evidence="15">
    <location>
        <begin position="306"/>
        <end position="321"/>
    </location>
</feature>
<feature type="domain" description="Palmitoyltransferase DHHC" evidence="16">
    <location>
        <begin position="102"/>
        <end position="222"/>
    </location>
</feature>
<evidence type="ECO:0000256" key="2">
    <source>
        <dbReference type="ARBA" id="ARBA00004653"/>
    </source>
</evidence>
<protein>
    <recommendedName>
        <fullName evidence="14">Palmitoyltransferase</fullName>
        <ecNumber evidence="14">2.3.1.225</ecNumber>
    </recommendedName>
</protein>
<keyword evidence="5 14" id="KW-1133">Transmembrane helix</keyword>
<comment type="subcellular location">
    <subcellularLocation>
        <location evidence="2">Golgi apparatus membrane</location>
        <topology evidence="2">Multi-pass membrane protein</topology>
    </subcellularLocation>
    <subcellularLocation>
        <location evidence="1">Mitochondrion membrane</location>
        <topology evidence="1">Multi-pass membrane protein</topology>
    </subcellularLocation>
</comment>
<keyword evidence="18" id="KW-1185">Reference proteome</keyword>
<dbReference type="GO" id="GO:0000139">
    <property type="term" value="C:Golgi membrane"/>
    <property type="evidence" value="ECO:0007669"/>
    <property type="project" value="UniProtKB-SubCell"/>
</dbReference>
<feature type="transmembrane region" description="Helical" evidence="14">
    <location>
        <begin position="184"/>
        <end position="210"/>
    </location>
</feature>
<evidence type="ECO:0000256" key="9">
    <source>
        <dbReference type="ARBA" id="ARBA00023139"/>
    </source>
</evidence>
<evidence type="ECO:0000313" key="18">
    <source>
        <dbReference type="Proteomes" id="UP000314982"/>
    </source>
</evidence>
<feature type="region of interest" description="Disordered" evidence="15">
    <location>
        <begin position="297"/>
        <end position="322"/>
    </location>
</feature>
<evidence type="ECO:0000256" key="5">
    <source>
        <dbReference type="ARBA" id="ARBA00022989"/>
    </source>
</evidence>
<reference evidence="17" key="3">
    <citation type="submission" date="2025-09" db="UniProtKB">
        <authorList>
            <consortium name="Ensembl"/>
        </authorList>
    </citation>
    <scope>IDENTIFICATION</scope>
</reference>
<evidence type="ECO:0000256" key="12">
    <source>
        <dbReference type="ARBA" id="ARBA00023463"/>
    </source>
</evidence>
<evidence type="ECO:0000256" key="13">
    <source>
        <dbReference type="ARBA" id="ARBA00047790"/>
    </source>
</evidence>
<evidence type="ECO:0000256" key="7">
    <source>
        <dbReference type="ARBA" id="ARBA00023128"/>
    </source>
</evidence>
<keyword evidence="3 14" id="KW-0808">Transferase</keyword>
<evidence type="ECO:0000256" key="14">
    <source>
        <dbReference type="RuleBase" id="RU079119"/>
    </source>
</evidence>
<evidence type="ECO:0000256" key="3">
    <source>
        <dbReference type="ARBA" id="ARBA00022679"/>
    </source>
</evidence>
<evidence type="ECO:0000256" key="4">
    <source>
        <dbReference type="ARBA" id="ARBA00022692"/>
    </source>
</evidence>
<proteinExistence type="inferred from homology"/>
<evidence type="ECO:0000256" key="6">
    <source>
        <dbReference type="ARBA" id="ARBA00023034"/>
    </source>
</evidence>
<dbReference type="AlphaFoldDB" id="A0A4W5M685"/>
<feature type="compositionally biased region" description="Low complexity" evidence="15">
    <location>
        <begin position="594"/>
        <end position="625"/>
    </location>
</feature>
<dbReference type="EC" id="2.3.1.225" evidence="14"/>
<feature type="transmembrane region" description="Helical" evidence="14">
    <location>
        <begin position="148"/>
        <end position="172"/>
    </location>
</feature>
<dbReference type="Pfam" id="PF01529">
    <property type="entry name" value="DHHC"/>
    <property type="match status" value="1"/>
</dbReference>
<keyword evidence="4 14" id="KW-0812">Transmembrane</keyword>
<comment type="domain">
    <text evidence="14">The DHHC domain is required for palmitoyltransferase activity.</text>
</comment>
<gene>
    <name evidence="17" type="primary">ZDHHC8</name>
</gene>
<keyword evidence="6" id="KW-0333">Golgi apparatus</keyword>
<dbReference type="GO" id="GO:0031966">
    <property type="term" value="C:mitochondrial membrane"/>
    <property type="evidence" value="ECO:0007669"/>
    <property type="project" value="UniProtKB-SubCell"/>
</dbReference>
<feature type="region of interest" description="Disordered" evidence="15">
    <location>
        <begin position="554"/>
        <end position="682"/>
    </location>
</feature>
<dbReference type="PANTHER" id="PTHR12349">
    <property type="entry name" value="ANKYRIN REPEAT AND LEM DOMAIN-CONTAINING PROTEIN 2"/>
    <property type="match status" value="1"/>
</dbReference>